<comment type="caution">
    <text evidence="1">The sequence shown here is derived from an EMBL/GenBank/DDBJ whole genome shotgun (WGS) entry which is preliminary data.</text>
</comment>
<dbReference type="PANTHER" id="PTHR46289">
    <property type="entry name" value="52 KDA REPRESSOR OF THE INHIBITOR OF THE PROTEIN KINASE-LIKE PROTEIN-RELATED"/>
    <property type="match status" value="1"/>
</dbReference>
<dbReference type="OrthoDB" id="10023262at2759"/>
<dbReference type="EMBL" id="VUJU01006885">
    <property type="protein sequence ID" value="KAF0747322.1"/>
    <property type="molecule type" value="Genomic_DNA"/>
</dbReference>
<accession>A0A6G0Y1H9</accession>
<evidence type="ECO:0000313" key="1">
    <source>
        <dbReference type="EMBL" id="KAF0747322.1"/>
    </source>
</evidence>
<dbReference type="Proteomes" id="UP000478052">
    <property type="component" value="Unassembled WGS sequence"/>
</dbReference>
<protein>
    <submittedName>
        <fullName evidence="1">52 kDa repressor of the inhibitor of the protein kinase-like</fullName>
    </submittedName>
</protein>
<dbReference type="PANTHER" id="PTHR46289:SF14">
    <property type="entry name" value="DUF4371 DOMAIN-CONTAINING PROTEIN"/>
    <property type="match status" value="1"/>
</dbReference>
<sequence>MYNYNINKFISFQMEWLNMFNWLAYSDLKKAVFVNTVCCCLLVVVVKPLRSFVTEPFINYKKDIELLRNHGSTDYHQLFIEKRSAFLQNFNARGSKSLNIMIDDKTKIRQRLTPIIKTIIQNELFNVLHQFVVEGIVKNIKKNIYFSILCDETTVVSTKEQIYFDMEEFIIKEEFLGFIELNLANVGQGYDRGSNMSGRYNSVQALIIEKQPLAIYTYCFSHGLNLCISKVCEFPSIRSMIVSVGFVSVFLSSSAKCTNMLIATIKNHESIYKKKNNKLGALRTTRRVERHNSIIIFRELYPHVVATLEELKEETDREISAKSTNFNSSIKRSDFLISLKTVANLFSYTKTLSIQLQNPIKICQVHFHINSESEFSNYFKNVYEAATLVGEEIKIPNNF</sequence>
<reference evidence="1 2" key="1">
    <citation type="submission" date="2019-08" db="EMBL/GenBank/DDBJ databases">
        <title>Whole genome of Aphis craccivora.</title>
        <authorList>
            <person name="Voronova N.V."/>
            <person name="Shulinski R.S."/>
            <person name="Bandarenka Y.V."/>
            <person name="Zhorov D.G."/>
            <person name="Warner D."/>
        </authorList>
    </citation>
    <scope>NUCLEOTIDE SEQUENCE [LARGE SCALE GENOMIC DNA]</scope>
    <source>
        <strain evidence="1">180601</strain>
        <tissue evidence="1">Whole Body</tissue>
    </source>
</reference>
<organism evidence="1 2">
    <name type="scientific">Aphis craccivora</name>
    <name type="common">Cowpea aphid</name>
    <dbReference type="NCBI Taxonomy" id="307492"/>
    <lineage>
        <taxon>Eukaryota</taxon>
        <taxon>Metazoa</taxon>
        <taxon>Ecdysozoa</taxon>
        <taxon>Arthropoda</taxon>
        <taxon>Hexapoda</taxon>
        <taxon>Insecta</taxon>
        <taxon>Pterygota</taxon>
        <taxon>Neoptera</taxon>
        <taxon>Paraneoptera</taxon>
        <taxon>Hemiptera</taxon>
        <taxon>Sternorrhyncha</taxon>
        <taxon>Aphidomorpha</taxon>
        <taxon>Aphidoidea</taxon>
        <taxon>Aphididae</taxon>
        <taxon>Aphidini</taxon>
        <taxon>Aphis</taxon>
        <taxon>Aphis</taxon>
    </lineage>
</organism>
<keyword evidence="2" id="KW-1185">Reference proteome</keyword>
<name>A0A6G0Y1H9_APHCR</name>
<dbReference type="AlphaFoldDB" id="A0A6G0Y1H9"/>
<proteinExistence type="predicted"/>
<gene>
    <name evidence="1" type="ORF">FWK35_00013709</name>
</gene>
<feature type="non-terminal residue" evidence="1">
    <location>
        <position position="399"/>
    </location>
</feature>
<dbReference type="InterPro" id="IPR052958">
    <property type="entry name" value="IFN-induced_PKR_regulator"/>
</dbReference>
<evidence type="ECO:0000313" key="2">
    <source>
        <dbReference type="Proteomes" id="UP000478052"/>
    </source>
</evidence>